<dbReference type="EMBL" id="MTJZ01000006">
    <property type="protein sequence ID" value="OMG74391.1"/>
    <property type="molecule type" value="Genomic_DNA"/>
</dbReference>
<reference evidence="1 2" key="1">
    <citation type="submission" date="2017-01" db="EMBL/GenBank/DDBJ databases">
        <title>Phylogeographic, genomic and meropenem susceptibility analysis of Burkholderia ubonensis.</title>
        <authorList>
            <person name="Price E.P."/>
            <person name="Sarovich D.S."/>
            <person name="Webb J.R."/>
            <person name="Hall C.M."/>
            <person name="Sahl J.W."/>
            <person name="Kaestli M."/>
            <person name="Mayo M."/>
            <person name="Harrington G."/>
            <person name="Baker A.L."/>
            <person name="Sidak-Loftis L.C."/>
            <person name="Lummis M."/>
            <person name="Schupp J.M."/>
            <person name="Gillece J.D."/>
            <person name="Tuanyok A."/>
            <person name="Warner J."/>
            <person name="Busch J.D."/>
            <person name="Keim P."/>
            <person name="Currie B.J."/>
            <person name="Wagner D.M."/>
        </authorList>
    </citation>
    <scope>NUCLEOTIDE SEQUENCE [LARGE SCALE GENOMIC DNA]</scope>
    <source>
        <strain evidence="1 2">A21</strain>
    </source>
</reference>
<name>A0A1R1JH94_9BURK</name>
<evidence type="ECO:0000313" key="2">
    <source>
        <dbReference type="Proteomes" id="UP000187194"/>
    </source>
</evidence>
<comment type="caution">
    <text evidence="1">The sequence shown here is derived from an EMBL/GenBank/DDBJ whole genome shotgun (WGS) entry which is preliminary data.</text>
</comment>
<organism evidence="1 2">
    <name type="scientific">Burkholderia ubonensis</name>
    <dbReference type="NCBI Taxonomy" id="101571"/>
    <lineage>
        <taxon>Bacteria</taxon>
        <taxon>Pseudomonadati</taxon>
        <taxon>Pseudomonadota</taxon>
        <taxon>Betaproteobacteria</taxon>
        <taxon>Burkholderiales</taxon>
        <taxon>Burkholderiaceae</taxon>
        <taxon>Burkholderia</taxon>
        <taxon>Burkholderia cepacia complex</taxon>
    </lineage>
</organism>
<proteinExistence type="predicted"/>
<dbReference type="AlphaFoldDB" id="A0A1R1JH94"/>
<sequence length="160" mass="17841">MNANLGIVLHKSERESTLRQLPPETRTWGDDVVEVDAPNRYAFPGLDGVEFHIYPVTDFIRSHLPANERSARLEYVWMTGAALSSYASWSKTHHDEAAFVPLELGFVTLLRQLRFWAVLFAPEGERVGEVAALGAEDTVRLLRCGVQSIAECPGFLALSE</sequence>
<protein>
    <submittedName>
        <fullName evidence="1">Uncharacterized protein</fullName>
    </submittedName>
</protein>
<dbReference type="Proteomes" id="UP000187194">
    <property type="component" value="Unassembled WGS sequence"/>
</dbReference>
<accession>A0A1R1JH94</accession>
<evidence type="ECO:0000313" key="1">
    <source>
        <dbReference type="EMBL" id="OMG74391.1"/>
    </source>
</evidence>
<gene>
    <name evidence="1" type="ORF">BW685_06100</name>
</gene>
<dbReference type="RefSeq" id="WP_076475194.1">
    <property type="nucleotide sequence ID" value="NZ_MTJZ01000006.1"/>
</dbReference>